<evidence type="ECO:0000256" key="1">
    <source>
        <dbReference type="ARBA" id="ARBA00022636"/>
    </source>
</evidence>
<dbReference type="RefSeq" id="WP_078199105.1">
    <property type="nucleotide sequence ID" value="NZ_CP017758.1"/>
</dbReference>
<dbReference type="Gene3D" id="2.40.10.220">
    <property type="entry name" value="predicted glycosyltransferase like domains"/>
    <property type="match status" value="1"/>
</dbReference>
<dbReference type="Proteomes" id="UP000189627">
    <property type="component" value="Chromosome 2"/>
</dbReference>
<dbReference type="EMBL" id="CP017758">
    <property type="protein sequence ID" value="AQV96655.1"/>
    <property type="molecule type" value="Genomic_DNA"/>
</dbReference>
<evidence type="ECO:0000259" key="5">
    <source>
        <dbReference type="Pfam" id="PF07317"/>
    </source>
</evidence>
<keyword evidence="2" id="KW-0547">Nucleotide-binding</keyword>
<dbReference type="InterPro" id="IPR012349">
    <property type="entry name" value="Split_barrel_FMN-bd"/>
</dbReference>
<keyword evidence="1" id="KW-0973">c-di-GMP</keyword>
<proteinExistence type="predicted"/>
<evidence type="ECO:0000313" key="7">
    <source>
        <dbReference type="Proteomes" id="UP000189627"/>
    </source>
</evidence>
<dbReference type="InterPro" id="IPR009875">
    <property type="entry name" value="PilZ_domain"/>
</dbReference>
<evidence type="ECO:0000256" key="3">
    <source>
        <dbReference type="ARBA" id="ARBA00023143"/>
    </source>
</evidence>
<keyword evidence="3" id="KW-0975">Bacterial flagellum</keyword>
<sequence>MGISDHTRSSCAVFATPTENQQSVQSHPPIDPTRVSLALQDLAWLKCRGRLYGRCGYSMTTTLLSVNSRAKSYIFEGCRTPAEQDFLLASGEILFSASLRGVPIRFAVRNPHTIRYQGGLACHADFPAQLEYVDRRHHPRVLIAPAMNYTCELQTPGGALLELGIDNLSQTGVGLHTTSNGYRELPTGTTMHDCRLYFGTHGVMDASLQAVGHGTVQRHQATFHLIGCTFLSLTSSQRTFIQRLIYQIEFASDADWHPPTGY</sequence>
<feature type="domain" description="PilZ" evidence="4">
    <location>
        <begin position="134"/>
        <end position="247"/>
    </location>
</feature>
<dbReference type="InterPro" id="IPR009926">
    <property type="entry name" value="T3SS_YcgR_PilZN"/>
</dbReference>
<organism evidence="6 7">
    <name type="scientific">Cupriavidus necator</name>
    <name type="common">Alcaligenes eutrophus</name>
    <name type="synonym">Ralstonia eutropha</name>
    <dbReference type="NCBI Taxonomy" id="106590"/>
    <lineage>
        <taxon>Bacteria</taxon>
        <taxon>Pseudomonadati</taxon>
        <taxon>Pseudomonadota</taxon>
        <taxon>Betaproteobacteria</taxon>
        <taxon>Burkholderiales</taxon>
        <taxon>Burkholderiaceae</taxon>
        <taxon>Cupriavidus</taxon>
    </lineage>
</organism>
<evidence type="ECO:0000256" key="2">
    <source>
        <dbReference type="ARBA" id="ARBA00022741"/>
    </source>
</evidence>
<reference evidence="7" key="1">
    <citation type="submission" date="2017-02" db="EMBL/GenBank/DDBJ databases">
        <title>Complete genome sequence of Cupriavidus necator strain NH9, a 3-chlorobenzoate degrader.</title>
        <authorList>
            <person name="Moriuchi R."/>
            <person name="Dohra H."/>
            <person name="Ogawa N."/>
        </authorList>
    </citation>
    <scope>NUCLEOTIDE SEQUENCE [LARGE SCALE GENOMIC DNA]</scope>
    <source>
        <strain evidence="7">NH9</strain>
    </source>
</reference>
<protein>
    <recommendedName>
        <fullName evidence="8">Flagellar brake protein YcgR</fullName>
    </recommendedName>
</protein>
<dbReference type="Pfam" id="PF07238">
    <property type="entry name" value="PilZ"/>
    <property type="match status" value="1"/>
</dbReference>
<dbReference type="KEGG" id="cuh:BJN34_22590"/>
<dbReference type="OrthoDB" id="8963857at2"/>
<feature type="domain" description="Type III secretion system flagellar brake protein YcgR PilZN" evidence="5">
    <location>
        <begin position="33"/>
        <end position="130"/>
    </location>
</feature>
<dbReference type="Gene3D" id="2.30.110.10">
    <property type="entry name" value="Electron Transport, Fmn-binding Protein, Chain A"/>
    <property type="match status" value="1"/>
</dbReference>
<dbReference type="AlphaFoldDB" id="A0A1U9UX18"/>
<evidence type="ECO:0000259" key="4">
    <source>
        <dbReference type="Pfam" id="PF07238"/>
    </source>
</evidence>
<dbReference type="GO" id="GO:0035438">
    <property type="term" value="F:cyclic-di-GMP binding"/>
    <property type="evidence" value="ECO:0007669"/>
    <property type="project" value="InterPro"/>
</dbReference>
<dbReference type="Pfam" id="PF07317">
    <property type="entry name" value="PilZN"/>
    <property type="match status" value="1"/>
</dbReference>
<accession>A0A1U9UX18</accession>
<evidence type="ECO:0000313" key="6">
    <source>
        <dbReference type="EMBL" id="AQV96655.1"/>
    </source>
</evidence>
<name>A0A1U9UX18_CUPNE</name>
<gene>
    <name evidence="6" type="ORF">BJN34_22590</name>
</gene>
<evidence type="ECO:0008006" key="8">
    <source>
        <dbReference type="Google" id="ProtNLM"/>
    </source>
</evidence>